<comment type="caution">
    <text evidence="2">The sequence shown here is derived from an EMBL/GenBank/DDBJ whole genome shotgun (WGS) entry which is preliminary data.</text>
</comment>
<dbReference type="Proteomes" id="UP000028547">
    <property type="component" value="Unassembled WGS sequence"/>
</dbReference>
<reference evidence="2 3" key="1">
    <citation type="submission" date="2014-07" db="EMBL/GenBank/DDBJ databases">
        <title>Draft Genome Sequence of Gephyronic Acid Producer, Cystobacter violaceus Strain Cb vi76.</title>
        <authorList>
            <person name="Stevens D.C."/>
            <person name="Young J."/>
            <person name="Carmichael R."/>
            <person name="Tan J."/>
            <person name="Taylor R.E."/>
        </authorList>
    </citation>
    <scope>NUCLEOTIDE SEQUENCE [LARGE SCALE GENOMIC DNA]</scope>
    <source>
        <strain evidence="2 3">Cb vi76</strain>
    </source>
</reference>
<dbReference type="Pfam" id="PF07791">
    <property type="entry name" value="Imm11"/>
    <property type="match status" value="1"/>
</dbReference>
<dbReference type="EMBL" id="JPMI01000156">
    <property type="protein sequence ID" value="KFA91207.1"/>
    <property type="molecule type" value="Genomic_DNA"/>
</dbReference>
<dbReference type="InterPro" id="IPR012433">
    <property type="entry name" value="Imm11"/>
</dbReference>
<proteinExistence type="predicted"/>
<dbReference type="AlphaFoldDB" id="A0A084SRX2"/>
<accession>A0A084SRX2</accession>
<feature type="domain" description="Immunity MXAN-0049 protein" evidence="1">
    <location>
        <begin position="2"/>
        <end position="187"/>
    </location>
</feature>
<sequence length="187" mass="21581">MPRYFELEDDLYHPGRWHLRSPLDEQGERINPWQFFKGRQLELQGLVRLPVKPDGVALDFSWAGVSIPVVHGRFVQLLERLGVQDVQFIPVQVEGHAGPFFILNTLCTIRCIDDARCEEVHYWMPEDGQPEKVGRYRVVAGLRIDPTKVGDARIFRTWGWSQGLIVSEELKQALEAERITGTRFVEV</sequence>
<protein>
    <recommendedName>
        <fullName evidence="1">Immunity MXAN-0049 protein domain-containing protein</fullName>
    </recommendedName>
</protein>
<evidence type="ECO:0000259" key="1">
    <source>
        <dbReference type="Pfam" id="PF07791"/>
    </source>
</evidence>
<gene>
    <name evidence="2" type="ORF">Q664_23710</name>
</gene>
<organism evidence="2 3">
    <name type="scientific">Archangium violaceum Cb vi76</name>
    <dbReference type="NCBI Taxonomy" id="1406225"/>
    <lineage>
        <taxon>Bacteria</taxon>
        <taxon>Pseudomonadati</taxon>
        <taxon>Myxococcota</taxon>
        <taxon>Myxococcia</taxon>
        <taxon>Myxococcales</taxon>
        <taxon>Cystobacterineae</taxon>
        <taxon>Archangiaceae</taxon>
        <taxon>Archangium</taxon>
    </lineage>
</organism>
<name>A0A084SRX2_9BACT</name>
<evidence type="ECO:0000313" key="3">
    <source>
        <dbReference type="Proteomes" id="UP000028547"/>
    </source>
</evidence>
<evidence type="ECO:0000313" key="2">
    <source>
        <dbReference type="EMBL" id="KFA91207.1"/>
    </source>
</evidence>